<proteinExistence type="predicted"/>
<gene>
    <name evidence="2" type="ORF">LCGC14_0507020</name>
</gene>
<dbReference type="SUPFAM" id="SSF101874">
    <property type="entry name" value="YceI-like"/>
    <property type="match status" value="1"/>
</dbReference>
<dbReference type="InterPro" id="IPR007372">
    <property type="entry name" value="Lipid/polyisoprenoid-bd_YceI"/>
</dbReference>
<accession>A0A0F9UP01</accession>
<dbReference type="PANTHER" id="PTHR34406">
    <property type="entry name" value="PROTEIN YCEI"/>
    <property type="match status" value="1"/>
</dbReference>
<dbReference type="Gene3D" id="2.40.128.110">
    <property type="entry name" value="Lipid/polyisoprenoid-binding, YceI-like"/>
    <property type="match status" value="1"/>
</dbReference>
<dbReference type="PANTHER" id="PTHR34406:SF1">
    <property type="entry name" value="PROTEIN YCEI"/>
    <property type="match status" value="1"/>
</dbReference>
<reference evidence="2" key="1">
    <citation type="journal article" date="2015" name="Nature">
        <title>Complex archaea that bridge the gap between prokaryotes and eukaryotes.</title>
        <authorList>
            <person name="Spang A."/>
            <person name="Saw J.H."/>
            <person name="Jorgensen S.L."/>
            <person name="Zaremba-Niedzwiedzka K."/>
            <person name="Martijn J."/>
            <person name="Lind A.E."/>
            <person name="van Eijk R."/>
            <person name="Schleper C."/>
            <person name="Guy L."/>
            <person name="Ettema T.J."/>
        </authorList>
    </citation>
    <scope>NUCLEOTIDE SEQUENCE</scope>
</reference>
<protein>
    <recommendedName>
        <fullName evidence="1">Lipid/polyisoprenoid-binding YceI-like domain-containing protein</fullName>
    </recommendedName>
</protein>
<dbReference type="InterPro" id="IPR036761">
    <property type="entry name" value="TTHA0802/YceI-like_sf"/>
</dbReference>
<dbReference type="NCBIfam" id="NF002994">
    <property type="entry name" value="PRK03757.1"/>
    <property type="match status" value="1"/>
</dbReference>
<dbReference type="Pfam" id="PF04264">
    <property type="entry name" value="YceI"/>
    <property type="match status" value="1"/>
</dbReference>
<organism evidence="2">
    <name type="scientific">marine sediment metagenome</name>
    <dbReference type="NCBI Taxonomy" id="412755"/>
    <lineage>
        <taxon>unclassified sequences</taxon>
        <taxon>metagenomes</taxon>
        <taxon>ecological metagenomes</taxon>
    </lineage>
</organism>
<dbReference type="AlphaFoldDB" id="A0A0F9UP01"/>
<sequence length="191" mass="20950">MKKFILATTLTAATLFSGFIYAADYNIDREGAHASIIFKIKHLGYSWLTGRFDDFDGKFSYDEKTADASKINVVIQTASLDSNHAERDKHLKGKEFLDVSKYPTSTFTSTKYTATDANSGTLTGEFTLHGVTKTISFPIVKIGEGTDPWGGYRAGFSGKTSLKLADYGIDYDLGPASANVELELFIEGVRQ</sequence>
<dbReference type="SMART" id="SM00867">
    <property type="entry name" value="YceI"/>
    <property type="match status" value="1"/>
</dbReference>
<evidence type="ECO:0000313" key="2">
    <source>
        <dbReference type="EMBL" id="KKN62931.1"/>
    </source>
</evidence>
<feature type="domain" description="Lipid/polyisoprenoid-binding YceI-like" evidence="1">
    <location>
        <begin position="24"/>
        <end position="189"/>
    </location>
</feature>
<name>A0A0F9UP01_9ZZZZ</name>
<dbReference type="EMBL" id="LAZR01000607">
    <property type="protein sequence ID" value="KKN62931.1"/>
    <property type="molecule type" value="Genomic_DNA"/>
</dbReference>
<evidence type="ECO:0000259" key="1">
    <source>
        <dbReference type="SMART" id="SM00867"/>
    </source>
</evidence>
<comment type="caution">
    <text evidence="2">The sequence shown here is derived from an EMBL/GenBank/DDBJ whole genome shotgun (WGS) entry which is preliminary data.</text>
</comment>